<gene>
    <name evidence="2" type="ORF">AWC12_09805</name>
</gene>
<keyword evidence="2" id="KW-0378">Hydrolase</keyword>
<dbReference type="PANTHER" id="PTHR43433:SF5">
    <property type="entry name" value="AB HYDROLASE-1 DOMAIN-CONTAINING PROTEIN"/>
    <property type="match status" value="1"/>
</dbReference>
<evidence type="ECO:0000313" key="2">
    <source>
        <dbReference type="EMBL" id="ORV89690.1"/>
    </source>
</evidence>
<evidence type="ECO:0000259" key="1">
    <source>
        <dbReference type="Pfam" id="PF00561"/>
    </source>
</evidence>
<feature type="domain" description="AB hydrolase-1" evidence="1">
    <location>
        <begin position="43"/>
        <end position="294"/>
    </location>
</feature>
<sequence>MLSNPWRHPPGVPRCEPPRAEGTFFLPGGRRLGYAEFGDPTGPVVLWFHGTPGGRRQLPIVGRRAAEKLGLRVVLVERAGAGLSDAHRYERIGDWADDMAHVADVLGADKLGVAGLSGGGPYALSCAGMPALKDRVAAVAVLGGVTPSVGPDATCSGAIALARKMSAVTSALRRPFAAMTTGMLIPVIPLAHLAYSGLASAMPDGDKRVFANPEIEAMFIDDIVHVINGRFQALLDDARLFGVDWGFRLADVKVPVRWWHGDADSIIGLADAQAAAEHLPDVDLLLMPDESHLGGFAKADDVLAFLAQHLRRDAKSELHQQL</sequence>
<dbReference type="Gene3D" id="3.40.50.1820">
    <property type="entry name" value="alpha/beta hydrolase"/>
    <property type="match status" value="1"/>
</dbReference>
<dbReference type="EMBL" id="LQPC01000026">
    <property type="protein sequence ID" value="ORV89690.1"/>
    <property type="molecule type" value="Genomic_DNA"/>
</dbReference>
<dbReference type="InterPro" id="IPR050471">
    <property type="entry name" value="AB_hydrolase"/>
</dbReference>
<dbReference type="GO" id="GO:0016787">
    <property type="term" value="F:hydrolase activity"/>
    <property type="evidence" value="ECO:0007669"/>
    <property type="project" value="UniProtKB-KW"/>
</dbReference>
<dbReference type="SUPFAM" id="SSF53474">
    <property type="entry name" value="alpha/beta-Hydrolases"/>
    <property type="match status" value="1"/>
</dbReference>
<dbReference type="Pfam" id="PF00561">
    <property type="entry name" value="Abhydrolase_1"/>
    <property type="match status" value="1"/>
</dbReference>
<dbReference type="Proteomes" id="UP000193622">
    <property type="component" value="Unassembled WGS sequence"/>
</dbReference>
<proteinExistence type="predicted"/>
<reference evidence="2 3" key="1">
    <citation type="submission" date="2016-01" db="EMBL/GenBank/DDBJ databases">
        <title>The new phylogeny of the genus Mycobacterium.</title>
        <authorList>
            <person name="Tarcisio F."/>
            <person name="Conor M."/>
            <person name="Antonella G."/>
            <person name="Elisabetta G."/>
            <person name="Giulia F.S."/>
            <person name="Sara T."/>
            <person name="Anna F."/>
            <person name="Clotilde B."/>
            <person name="Roberto B."/>
            <person name="Veronica D.S."/>
            <person name="Fabio R."/>
            <person name="Monica P."/>
            <person name="Olivier J."/>
            <person name="Enrico T."/>
            <person name="Nicola S."/>
        </authorList>
    </citation>
    <scope>NUCLEOTIDE SEQUENCE [LARGE SCALE GENOMIC DNA]</scope>
    <source>
        <strain evidence="2 3">DSM 45541</strain>
    </source>
</reference>
<name>A0A1X1WT70_MYCIR</name>
<dbReference type="InterPro" id="IPR029058">
    <property type="entry name" value="AB_hydrolase_fold"/>
</dbReference>
<protein>
    <submittedName>
        <fullName evidence="2">Alpha/beta hydrolase</fullName>
    </submittedName>
</protein>
<evidence type="ECO:0000313" key="3">
    <source>
        <dbReference type="Proteomes" id="UP000193622"/>
    </source>
</evidence>
<accession>A0A1X1WT70</accession>
<dbReference type="AlphaFoldDB" id="A0A1X1WT70"/>
<dbReference type="PANTHER" id="PTHR43433">
    <property type="entry name" value="HYDROLASE, ALPHA/BETA FOLD FAMILY PROTEIN"/>
    <property type="match status" value="1"/>
</dbReference>
<comment type="caution">
    <text evidence="2">The sequence shown here is derived from an EMBL/GenBank/DDBJ whole genome shotgun (WGS) entry which is preliminary data.</text>
</comment>
<dbReference type="InterPro" id="IPR000073">
    <property type="entry name" value="AB_hydrolase_1"/>
</dbReference>
<dbReference type="RefSeq" id="WP_085173695.1">
    <property type="nucleotide sequence ID" value="NZ_LQPC01000026.1"/>
</dbReference>
<organism evidence="2 3">
    <name type="scientific">Mycolicibacterium iranicum</name>
    <name type="common">Mycobacterium iranicum</name>
    <dbReference type="NCBI Taxonomy" id="912594"/>
    <lineage>
        <taxon>Bacteria</taxon>
        <taxon>Bacillati</taxon>
        <taxon>Actinomycetota</taxon>
        <taxon>Actinomycetes</taxon>
        <taxon>Mycobacteriales</taxon>
        <taxon>Mycobacteriaceae</taxon>
        <taxon>Mycolicibacterium</taxon>
    </lineage>
</organism>